<accession>A0A540VIY5</accession>
<evidence type="ECO:0000313" key="2">
    <source>
        <dbReference type="Proteomes" id="UP000317371"/>
    </source>
</evidence>
<sequence length="111" mass="12399">MRQSHTAVVARNEEWQGEFALEPYEAAWATEALYFVRALAASGPLADATARVQISPDGIHWCDEGTQLPLPSQEEELTFCRVRHFGGWLRAVGTLPDGARLKVMVYLVLKE</sequence>
<name>A0A540VIY5_9CHLR</name>
<reference evidence="1 2" key="1">
    <citation type="submission" date="2019-06" db="EMBL/GenBank/DDBJ databases">
        <title>Genome sequence of Litorilinea aerophila BAA-2444.</title>
        <authorList>
            <person name="Maclea K.S."/>
            <person name="Maurais E.G."/>
            <person name="Iannazzi L.C."/>
        </authorList>
    </citation>
    <scope>NUCLEOTIDE SEQUENCE [LARGE SCALE GENOMIC DNA]</scope>
    <source>
        <strain evidence="1 2">ATCC BAA-2444</strain>
    </source>
</reference>
<dbReference type="OrthoDB" id="1030389at2"/>
<dbReference type="InParanoid" id="A0A540VIY5"/>
<dbReference type="AlphaFoldDB" id="A0A540VIY5"/>
<dbReference type="RefSeq" id="WP_141609107.1">
    <property type="nucleotide sequence ID" value="NZ_VIGC02000006.1"/>
</dbReference>
<proteinExistence type="predicted"/>
<protein>
    <submittedName>
        <fullName evidence="1">Uncharacterized protein</fullName>
    </submittedName>
</protein>
<evidence type="ECO:0000313" key="1">
    <source>
        <dbReference type="EMBL" id="TQE96735.1"/>
    </source>
</evidence>
<organism evidence="1 2">
    <name type="scientific">Litorilinea aerophila</name>
    <dbReference type="NCBI Taxonomy" id="1204385"/>
    <lineage>
        <taxon>Bacteria</taxon>
        <taxon>Bacillati</taxon>
        <taxon>Chloroflexota</taxon>
        <taxon>Caldilineae</taxon>
        <taxon>Caldilineales</taxon>
        <taxon>Caldilineaceae</taxon>
        <taxon>Litorilinea</taxon>
    </lineage>
</organism>
<gene>
    <name evidence="1" type="ORF">FKZ61_05595</name>
</gene>
<comment type="caution">
    <text evidence="1">The sequence shown here is derived from an EMBL/GenBank/DDBJ whole genome shotgun (WGS) entry which is preliminary data.</text>
</comment>
<keyword evidence="2" id="KW-1185">Reference proteome</keyword>
<dbReference type="EMBL" id="VIGC01000006">
    <property type="protein sequence ID" value="TQE96735.1"/>
    <property type="molecule type" value="Genomic_DNA"/>
</dbReference>
<dbReference type="Proteomes" id="UP000317371">
    <property type="component" value="Unassembled WGS sequence"/>
</dbReference>